<evidence type="ECO:0000313" key="2">
    <source>
        <dbReference type="Proteomes" id="UP000789759"/>
    </source>
</evidence>
<dbReference type="EMBL" id="CAJVQA010000631">
    <property type="protein sequence ID" value="CAG8483474.1"/>
    <property type="molecule type" value="Genomic_DNA"/>
</dbReference>
<keyword evidence="2" id="KW-1185">Reference proteome</keyword>
<reference evidence="1" key="1">
    <citation type="submission" date="2021-06" db="EMBL/GenBank/DDBJ databases">
        <authorList>
            <person name="Kallberg Y."/>
            <person name="Tangrot J."/>
            <person name="Rosling A."/>
        </authorList>
    </citation>
    <scope>NUCLEOTIDE SEQUENCE</scope>
    <source>
        <strain evidence="1">FL966</strain>
    </source>
</reference>
<evidence type="ECO:0000313" key="1">
    <source>
        <dbReference type="EMBL" id="CAG8483474.1"/>
    </source>
</evidence>
<comment type="caution">
    <text evidence="1">The sequence shown here is derived from an EMBL/GenBank/DDBJ whole genome shotgun (WGS) entry which is preliminary data.</text>
</comment>
<sequence length="459" mass="53219">MKKNDNNEISNYESDNARNETFLEALQSLRPEVFEKLIEKLSFDKDTKFLSNKYEKLSSNKNNEFLSNENNEFLSNTDTKLSSKENNKLSSDANIELSSEEDNEHLFYMNDDKVYNINNCNKLYNELSYDEVINSNDKDENNGFSLEAFNLLLKENLSDIKLRMLSKGEISTLHHRCYVKTKLLLSHKDFKSNITQYLHANKFKITSKQFVKFVEDEAIPALGIEEKKTIFIRTAQILLHKQMTNLRPRMAVYKGDDMNQVIPPRLLPNISKIVSVTHNKLIFYANDKKKEANDLLPDNECLSYTDAYIIVYLGINQDGCWTNEDVIKQVSERATPIFKRTHPRKMNMKDGGKRLLLHNGRMCNGFIHIMIFVDQDNKVKLKGIKCVLQKHESFWRAAKQYACLHCDYSFKGLKKTVSHALESISFTKIHHFACQSDQYMSAYEHGLSGKAEFLLVGLH</sequence>
<name>A0A9N8WI56_9GLOM</name>
<dbReference type="Proteomes" id="UP000789759">
    <property type="component" value="Unassembled WGS sequence"/>
</dbReference>
<gene>
    <name evidence="1" type="ORF">CPELLU_LOCUS1632</name>
</gene>
<proteinExistence type="predicted"/>
<accession>A0A9N8WI56</accession>
<dbReference type="OrthoDB" id="3218065at2759"/>
<organism evidence="1 2">
    <name type="scientific">Cetraspora pellucida</name>
    <dbReference type="NCBI Taxonomy" id="1433469"/>
    <lineage>
        <taxon>Eukaryota</taxon>
        <taxon>Fungi</taxon>
        <taxon>Fungi incertae sedis</taxon>
        <taxon>Mucoromycota</taxon>
        <taxon>Glomeromycotina</taxon>
        <taxon>Glomeromycetes</taxon>
        <taxon>Diversisporales</taxon>
        <taxon>Gigasporaceae</taxon>
        <taxon>Cetraspora</taxon>
    </lineage>
</organism>
<protein>
    <submittedName>
        <fullName evidence="1">6339_t:CDS:1</fullName>
    </submittedName>
</protein>
<dbReference type="AlphaFoldDB" id="A0A9N8WI56"/>